<dbReference type="SMART" id="SM00380">
    <property type="entry name" value="AP2"/>
    <property type="match status" value="1"/>
</dbReference>
<dbReference type="InterPro" id="IPR036955">
    <property type="entry name" value="AP2/ERF_dom_sf"/>
</dbReference>
<evidence type="ECO:0000313" key="10">
    <source>
        <dbReference type="EMBL" id="GMH00263.1"/>
    </source>
</evidence>
<dbReference type="Pfam" id="PF00847">
    <property type="entry name" value="AP2"/>
    <property type="match status" value="1"/>
</dbReference>
<dbReference type="SUPFAM" id="SSF54171">
    <property type="entry name" value="DNA-binding domain"/>
    <property type="match status" value="1"/>
</dbReference>
<evidence type="ECO:0000259" key="9">
    <source>
        <dbReference type="PROSITE" id="PS51032"/>
    </source>
</evidence>
<comment type="similarity">
    <text evidence="7">Belongs to the AP2/ERF transcription factor family. ERF subfamily.</text>
</comment>
<gene>
    <name evidence="10" type="ORF">Nepgr_002102</name>
</gene>
<comment type="subcellular location">
    <subcellularLocation>
        <location evidence="1">Nucleus</location>
    </subcellularLocation>
</comment>
<evidence type="ECO:0000256" key="7">
    <source>
        <dbReference type="ARBA" id="ARBA00024343"/>
    </source>
</evidence>
<dbReference type="PANTHER" id="PTHR31985:SF231">
    <property type="entry name" value="ETHYLENE-RESPONSIVE TRANSCRIPTION FACTOR ERF014"/>
    <property type="match status" value="1"/>
</dbReference>
<keyword evidence="5" id="KW-0804">Transcription</keyword>
<evidence type="ECO:0000256" key="4">
    <source>
        <dbReference type="ARBA" id="ARBA00023159"/>
    </source>
</evidence>
<proteinExistence type="inferred from homology"/>
<dbReference type="AlphaFoldDB" id="A0AAD3P8C8"/>
<dbReference type="InterPro" id="IPR051032">
    <property type="entry name" value="AP2/ERF_TF_ERF_subfamily"/>
</dbReference>
<sequence length="145" mass="15354">MRSWGTWVSEIRVPHQKTRIWLGSYSTPEAAARAYDAAVLCLKGSSAGLNYPSNSFHDLPHHAMSPKSIQRVAAAAAASSFADHHNVITPPSPLLPPSSSSSVSSLSSSSPSVSFSNPSEQFHGSISLMPSLGDQSYSNIGMMLP</sequence>
<reference evidence="10" key="1">
    <citation type="submission" date="2023-05" db="EMBL/GenBank/DDBJ databases">
        <title>Nepenthes gracilis genome sequencing.</title>
        <authorList>
            <person name="Fukushima K."/>
        </authorList>
    </citation>
    <scope>NUCLEOTIDE SEQUENCE</scope>
    <source>
        <strain evidence="10">SING2019-196</strain>
    </source>
</reference>
<name>A0AAD3P8C8_NEPGR</name>
<organism evidence="10 11">
    <name type="scientific">Nepenthes gracilis</name>
    <name type="common">Slender pitcher plant</name>
    <dbReference type="NCBI Taxonomy" id="150966"/>
    <lineage>
        <taxon>Eukaryota</taxon>
        <taxon>Viridiplantae</taxon>
        <taxon>Streptophyta</taxon>
        <taxon>Embryophyta</taxon>
        <taxon>Tracheophyta</taxon>
        <taxon>Spermatophyta</taxon>
        <taxon>Magnoliopsida</taxon>
        <taxon>eudicotyledons</taxon>
        <taxon>Gunneridae</taxon>
        <taxon>Pentapetalae</taxon>
        <taxon>Caryophyllales</taxon>
        <taxon>Nepenthaceae</taxon>
        <taxon>Nepenthes</taxon>
    </lineage>
</organism>
<dbReference type="GO" id="GO:0003677">
    <property type="term" value="F:DNA binding"/>
    <property type="evidence" value="ECO:0007669"/>
    <property type="project" value="UniProtKB-KW"/>
</dbReference>
<dbReference type="GO" id="GO:0003700">
    <property type="term" value="F:DNA-binding transcription factor activity"/>
    <property type="evidence" value="ECO:0007669"/>
    <property type="project" value="InterPro"/>
</dbReference>
<evidence type="ECO:0000256" key="3">
    <source>
        <dbReference type="ARBA" id="ARBA00023125"/>
    </source>
</evidence>
<dbReference type="Proteomes" id="UP001279734">
    <property type="component" value="Unassembled WGS sequence"/>
</dbReference>
<dbReference type="GO" id="GO:0005634">
    <property type="term" value="C:nucleus"/>
    <property type="evidence" value="ECO:0007669"/>
    <property type="project" value="UniProtKB-SubCell"/>
</dbReference>
<keyword evidence="2" id="KW-0805">Transcription regulation</keyword>
<keyword evidence="11" id="KW-1185">Reference proteome</keyword>
<feature type="compositionally biased region" description="Low complexity" evidence="8">
    <location>
        <begin position="97"/>
        <end position="114"/>
    </location>
</feature>
<evidence type="ECO:0000256" key="2">
    <source>
        <dbReference type="ARBA" id="ARBA00023015"/>
    </source>
</evidence>
<evidence type="ECO:0000313" key="11">
    <source>
        <dbReference type="Proteomes" id="UP001279734"/>
    </source>
</evidence>
<comment type="caution">
    <text evidence="10">The sequence shown here is derived from an EMBL/GenBank/DDBJ whole genome shotgun (WGS) entry which is preliminary data.</text>
</comment>
<dbReference type="Gene3D" id="3.30.730.10">
    <property type="entry name" value="AP2/ERF domain"/>
    <property type="match status" value="1"/>
</dbReference>
<keyword evidence="3" id="KW-0238">DNA-binding</keyword>
<dbReference type="PANTHER" id="PTHR31985">
    <property type="entry name" value="ETHYLENE-RESPONSIVE TRANSCRIPTION FACTOR ERF042-RELATED"/>
    <property type="match status" value="1"/>
</dbReference>
<protein>
    <recommendedName>
        <fullName evidence="9">AP2/ERF domain-containing protein</fullName>
    </recommendedName>
</protein>
<feature type="region of interest" description="Disordered" evidence="8">
    <location>
        <begin position="88"/>
        <end position="114"/>
    </location>
</feature>
<evidence type="ECO:0000256" key="8">
    <source>
        <dbReference type="SAM" id="MobiDB-lite"/>
    </source>
</evidence>
<evidence type="ECO:0000256" key="1">
    <source>
        <dbReference type="ARBA" id="ARBA00004123"/>
    </source>
</evidence>
<evidence type="ECO:0000256" key="6">
    <source>
        <dbReference type="ARBA" id="ARBA00023242"/>
    </source>
</evidence>
<evidence type="ECO:0000256" key="5">
    <source>
        <dbReference type="ARBA" id="ARBA00023163"/>
    </source>
</evidence>
<dbReference type="InterPro" id="IPR001471">
    <property type="entry name" value="AP2/ERF_dom"/>
</dbReference>
<accession>A0AAD3P8C8</accession>
<feature type="domain" description="AP2/ERF" evidence="9">
    <location>
        <begin position="1"/>
        <end position="52"/>
    </location>
</feature>
<keyword evidence="6" id="KW-0539">Nucleus</keyword>
<dbReference type="EMBL" id="BSYO01000002">
    <property type="protein sequence ID" value="GMH00263.1"/>
    <property type="molecule type" value="Genomic_DNA"/>
</dbReference>
<dbReference type="CDD" id="cd00018">
    <property type="entry name" value="AP2"/>
    <property type="match status" value="1"/>
</dbReference>
<keyword evidence="4" id="KW-0010">Activator</keyword>
<dbReference type="InterPro" id="IPR016177">
    <property type="entry name" value="DNA-bd_dom_sf"/>
</dbReference>
<dbReference type="PROSITE" id="PS51032">
    <property type="entry name" value="AP2_ERF"/>
    <property type="match status" value="1"/>
</dbReference>